<proteinExistence type="predicted"/>
<evidence type="ECO:0000259" key="1">
    <source>
        <dbReference type="Pfam" id="PF17921"/>
    </source>
</evidence>
<accession>A0AA88HSB2</accession>
<protein>
    <recommendedName>
        <fullName evidence="1">Integrase zinc-binding domain-containing protein</fullName>
    </recommendedName>
</protein>
<dbReference type="Gene3D" id="3.30.420.10">
    <property type="entry name" value="Ribonuclease H-like superfamily/Ribonuclease H"/>
    <property type="match status" value="1"/>
</dbReference>
<dbReference type="PANTHER" id="PTHR47266">
    <property type="entry name" value="ENDONUCLEASE-RELATED"/>
    <property type="match status" value="1"/>
</dbReference>
<dbReference type="GO" id="GO:0003676">
    <property type="term" value="F:nucleic acid binding"/>
    <property type="evidence" value="ECO:0007669"/>
    <property type="project" value="InterPro"/>
</dbReference>
<organism evidence="2 3">
    <name type="scientific">Artemia franciscana</name>
    <name type="common">Brine shrimp</name>
    <name type="synonym">Artemia sanfranciscana</name>
    <dbReference type="NCBI Taxonomy" id="6661"/>
    <lineage>
        <taxon>Eukaryota</taxon>
        <taxon>Metazoa</taxon>
        <taxon>Ecdysozoa</taxon>
        <taxon>Arthropoda</taxon>
        <taxon>Crustacea</taxon>
        <taxon>Branchiopoda</taxon>
        <taxon>Anostraca</taxon>
        <taxon>Artemiidae</taxon>
        <taxon>Artemia</taxon>
    </lineage>
</organism>
<evidence type="ECO:0000313" key="2">
    <source>
        <dbReference type="EMBL" id="KAK2712659.1"/>
    </source>
</evidence>
<dbReference type="EMBL" id="JAVRJZ010000015">
    <property type="protein sequence ID" value="KAK2712659.1"/>
    <property type="molecule type" value="Genomic_DNA"/>
</dbReference>
<dbReference type="InterPro" id="IPR041588">
    <property type="entry name" value="Integrase_H2C2"/>
</dbReference>
<dbReference type="InterPro" id="IPR036397">
    <property type="entry name" value="RNaseH_sf"/>
</dbReference>
<comment type="caution">
    <text evidence="2">The sequence shown here is derived from an EMBL/GenBank/DDBJ whole genome shotgun (WGS) entry which is preliminary data.</text>
</comment>
<name>A0AA88HSB2_ARTSF</name>
<sequence>MKFAHDSWLSGHTGNHLTCKQILHRFFWPGVRRDVQKYIKTCKPCQLTTRLKAKKKVSLISLSIVEERFYRMAVNIVGPLTISRDGHRFLLTISDYTTRYQEALSLRTTNTRKAAEVLEQFFIRVGVSTF</sequence>
<dbReference type="AlphaFoldDB" id="A0AA88HSB2"/>
<dbReference type="SUPFAM" id="SSF53098">
    <property type="entry name" value="Ribonuclease H-like"/>
    <property type="match status" value="1"/>
</dbReference>
<dbReference type="Gene3D" id="1.10.340.70">
    <property type="match status" value="1"/>
</dbReference>
<dbReference type="Pfam" id="PF17921">
    <property type="entry name" value="Integrase_H2C2"/>
    <property type="match status" value="1"/>
</dbReference>
<reference evidence="2" key="1">
    <citation type="submission" date="2023-07" db="EMBL/GenBank/DDBJ databases">
        <title>Chromosome-level genome assembly of Artemia franciscana.</title>
        <authorList>
            <person name="Jo E."/>
        </authorList>
    </citation>
    <scope>NUCLEOTIDE SEQUENCE</scope>
    <source>
        <tissue evidence="2">Whole body</tissue>
    </source>
</reference>
<evidence type="ECO:0000313" key="3">
    <source>
        <dbReference type="Proteomes" id="UP001187531"/>
    </source>
</evidence>
<feature type="domain" description="Integrase zinc-binding" evidence="1">
    <location>
        <begin position="2"/>
        <end position="48"/>
    </location>
</feature>
<dbReference type="InterPro" id="IPR052160">
    <property type="entry name" value="Gypsy_RT_Integrase-like"/>
</dbReference>
<dbReference type="Proteomes" id="UP001187531">
    <property type="component" value="Unassembled WGS sequence"/>
</dbReference>
<gene>
    <name evidence="2" type="ORF">QYM36_011369</name>
</gene>
<keyword evidence="3" id="KW-1185">Reference proteome</keyword>
<dbReference type="InterPro" id="IPR012337">
    <property type="entry name" value="RNaseH-like_sf"/>
</dbReference>